<comment type="function">
    <text evidence="4 7">Involved in protein N-glycosylation. Essential for the second step of the dolichol-linked oligosaccharide pathway.</text>
</comment>
<reference evidence="9 10" key="1">
    <citation type="journal article" date="2019" name="Nat. Ecol. Evol.">
        <title>Megaphylogeny resolves global patterns of mushroom evolution.</title>
        <authorList>
            <person name="Varga T."/>
            <person name="Krizsan K."/>
            <person name="Foldi C."/>
            <person name="Dima B."/>
            <person name="Sanchez-Garcia M."/>
            <person name="Sanchez-Ramirez S."/>
            <person name="Szollosi G.J."/>
            <person name="Szarkandi J.G."/>
            <person name="Papp V."/>
            <person name="Albert L."/>
            <person name="Andreopoulos W."/>
            <person name="Angelini C."/>
            <person name="Antonin V."/>
            <person name="Barry K.W."/>
            <person name="Bougher N.L."/>
            <person name="Buchanan P."/>
            <person name="Buyck B."/>
            <person name="Bense V."/>
            <person name="Catcheside P."/>
            <person name="Chovatia M."/>
            <person name="Cooper J."/>
            <person name="Damon W."/>
            <person name="Desjardin D."/>
            <person name="Finy P."/>
            <person name="Geml J."/>
            <person name="Haridas S."/>
            <person name="Hughes K."/>
            <person name="Justo A."/>
            <person name="Karasinski D."/>
            <person name="Kautmanova I."/>
            <person name="Kiss B."/>
            <person name="Kocsube S."/>
            <person name="Kotiranta H."/>
            <person name="LaButti K.M."/>
            <person name="Lechner B.E."/>
            <person name="Liimatainen K."/>
            <person name="Lipzen A."/>
            <person name="Lukacs Z."/>
            <person name="Mihaltcheva S."/>
            <person name="Morgado L.N."/>
            <person name="Niskanen T."/>
            <person name="Noordeloos M.E."/>
            <person name="Ohm R.A."/>
            <person name="Ortiz-Santana B."/>
            <person name="Ovrebo C."/>
            <person name="Racz N."/>
            <person name="Riley R."/>
            <person name="Savchenko A."/>
            <person name="Shiryaev A."/>
            <person name="Soop K."/>
            <person name="Spirin V."/>
            <person name="Szebenyi C."/>
            <person name="Tomsovsky M."/>
            <person name="Tulloss R.E."/>
            <person name="Uehling J."/>
            <person name="Grigoriev I.V."/>
            <person name="Vagvolgyi C."/>
            <person name="Papp T."/>
            <person name="Martin F.M."/>
            <person name="Miettinen O."/>
            <person name="Hibbett D.S."/>
            <person name="Nagy L.G."/>
        </authorList>
    </citation>
    <scope>NUCLEOTIDE SEQUENCE [LARGE SCALE GENOMIC DNA]</scope>
    <source>
        <strain evidence="9 10">CBS 309.79</strain>
    </source>
</reference>
<dbReference type="GO" id="GO:0043541">
    <property type="term" value="C:UDP-N-acetylglucosamine transferase complex"/>
    <property type="evidence" value="ECO:0007669"/>
    <property type="project" value="TreeGrafter"/>
</dbReference>
<feature type="domain" description="Glycosyl transferase family 28 C-terminal" evidence="8">
    <location>
        <begin position="4"/>
        <end position="147"/>
    </location>
</feature>
<dbReference type="InterPro" id="IPR052474">
    <property type="entry name" value="UDP-GlcNAc_transferase"/>
</dbReference>
<name>A0A5C3R1Q4_9AGAR</name>
<dbReference type="GO" id="GO:0006488">
    <property type="term" value="P:dolichol-linked oligosaccharide biosynthetic process"/>
    <property type="evidence" value="ECO:0007669"/>
    <property type="project" value="TreeGrafter"/>
</dbReference>
<evidence type="ECO:0000256" key="5">
    <source>
        <dbReference type="ARBA" id="ARBA00032061"/>
    </source>
</evidence>
<dbReference type="GO" id="GO:0004577">
    <property type="term" value="F:N-acetylglucosaminyldiphosphodolichol N-acetylglucosaminyltransferase activity"/>
    <property type="evidence" value="ECO:0007669"/>
    <property type="project" value="UniProtKB-EC"/>
</dbReference>
<comment type="subunit">
    <text evidence="1 7">Heterodimer with ALG14 to form a functional enzyme.</text>
</comment>
<evidence type="ECO:0000313" key="10">
    <source>
        <dbReference type="Proteomes" id="UP000305067"/>
    </source>
</evidence>
<evidence type="ECO:0000256" key="1">
    <source>
        <dbReference type="ARBA" id="ARBA00011198"/>
    </source>
</evidence>
<dbReference type="SUPFAM" id="SSF53756">
    <property type="entry name" value="UDP-Glycosyltransferase/glycogen phosphorylase"/>
    <property type="match status" value="1"/>
</dbReference>
<dbReference type="EMBL" id="ML178814">
    <property type="protein sequence ID" value="TFL07070.1"/>
    <property type="molecule type" value="Genomic_DNA"/>
</dbReference>
<evidence type="ECO:0000313" key="9">
    <source>
        <dbReference type="EMBL" id="TFL07070.1"/>
    </source>
</evidence>
<evidence type="ECO:0000256" key="4">
    <source>
        <dbReference type="ARBA" id="ARBA00024804"/>
    </source>
</evidence>
<accession>A0A5C3R1Q4</accession>
<keyword evidence="7" id="KW-0328">Glycosyltransferase</keyword>
<dbReference type="STRING" id="1884261.A0A5C3R1Q4"/>
<dbReference type="Pfam" id="PF04101">
    <property type="entry name" value="Glyco_tran_28_C"/>
    <property type="match status" value="1"/>
</dbReference>
<dbReference type="Proteomes" id="UP000305067">
    <property type="component" value="Unassembled WGS sequence"/>
</dbReference>
<evidence type="ECO:0000259" key="8">
    <source>
        <dbReference type="Pfam" id="PF04101"/>
    </source>
</evidence>
<evidence type="ECO:0000256" key="7">
    <source>
        <dbReference type="RuleBase" id="RU362128"/>
    </source>
</evidence>
<keyword evidence="7" id="KW-0256">Endoplasmic reticulum</keyword>
<protein>
    <recommendedName>
        <fullName evidence="3 7">UDP-N-acetylglucosamine transferase subunit ALG13</fullName>
        <ecNumber evidence="2 7">2.4.1.141</ecNumber>
    </recommendedName>
    <alternativeName>
        <fullName evidence="5 7">Asparagine-linked glycosylation protein 13</fullName>
    </alternativeName>
</protein>
<comment type="subcellular location">
    <subcellularLocation>
        <location evidence="7">Endoplasmic reticulum</location>
    </subcellularLocation>
</comment>
<dbReference type="Gene3D" id="3.40.50.2000">
    <property type="entry name" value="Glycogen Phosphorylase B"/>
    <property type="match status" value="1"/>
</dbReference>
<comment type="similarity">
    <text evidence="7">Belongs to the glycosyltransferase 28 family.</text>
</comment>
<keyword evidence="10" id="KW-1185">Reference proteome</keyword>
<sequence length="171" mass="18402">MRRVFVTVGSTQFDALVQAVLSPDVLHALSSKGFTRLVLQSGNSASMNSEQLALLEASYSNLAIDVWKFKASLEEEVKEADLVVSHAGSGTILEVLRMGKLLIVVPNPTLLDNHQQELADALVERGHLRAASVQSLASVIAGMDASSIVPFPEVNSSRFRGLIDERLGFTA</sequence>
<evidence type="ECO:0000256" key="3">
    <source>
        <dbReference type="ARBA" id="ARBA00017468"/>
    </source>
</evidence>
<comment type="catalytic activity">
    <reaction evidence="6">
        <text>an N-acetyl-alpha-D-glucosaminyl-diphospho-di-trans,poly-cis-dolichol + UDP-N-acetyl-alpha-D-glucosamine = an N,N'-diacetylchitobiosyl-diphospho-di-trans,poly-cis-dolichol + UDP + H(+)</text>
        <dbReference type="Rhea" id="RHEA:23380"/>
        <dbReference type="Rhea" id="RHEA-COMP:19507"/>
        <dbReference type="Rhea" id="RHEA-COMP:19510"/>
        <dbReference type="ChEBI" id="CHEBI:15378"/>
        <dbReference type="ChEBI" id="CHEBI:57269"/>
        <dbReference type="ChEBI" id="CHEBI:57705"/>
        <dbReference type="ChEBI" id="CHEBI:58223"/>
        <dbReference type="ChEBI" id="CHEBI:58427"/>
        <dbReference type="EC" id="2.4.1.141"/>
    </reaction>
</comment>
<dbReference type="AlphaFoldDB" id="A0A5C3R1Q4"/>
<evidence type="ECO:0000256" key="6">
    <source>
        <dbReference type="ARBA" id="ARBA00048184"/>
    </source>
</evidence>
<dbReference type="PANTHER" id="PTHR47043:SF1">
    <property type="entry name" value="UDP-N-ACETYLGLUCOSAMINE TRANSFERASE SUBUNIT ALG13"/>
    <property type="match status" value="1"/>
</dbReference>
<dbReference type="InterPro" id="IPR007235">
    <property type="entry name" value="Glyco_trans_28_C"/>
</dbReference>
<organism evidence="9 10">
    <name type="scientific">Pterulicium gracile</name>
    <dbReference type="NCBI Taxonomy" id="1884261"/>
    <lineage>
        <taxon>Eukaryota</taxon>
        <taxon>Fungi</taxon>
        <taxon>Dikarya</taxon>
        <taxon>Basidiomycota</taxon>
        <taxon>Agaricomycotina</taxon>
        <taxon>Agaricomycetes</taxon>
        <taxon>Agaricomycetidae</taxon>
        <taxon>Agaricales</taxon>
        <taxon>Pleurotineae</taxon>
        <taxon>Pterulaceae</taxon>
        <taxon>Pterulicium</taxon>
    </lineage>
</organism>
<keyword evidence="7 9" id="KW-0808">Transferase</keyword>
<evidence type="ECO:0000256" key="2">
    <source>
        <dbReference type="ARBA" id="ARBA00012614"/>
    </source>
</evidence>
<proteinExistence type="inferred from homology"/>
<gene>
    <name evidence="7" type="primary">ALG13</name>
    <name evidence="9" type="ORF">BDV98DRAFT_496192</name>
</gene>
<dbReference type="OrthoDB" id="20273at2759"/>
<dbReference type="EC" id="2.4.1.141" evidence="2 7"/>
<dbReference type="PANTHER" id="PTHR47043">
    <property type="entry name" value="UDP-N-ACETYLGLUCOSAMINE TRANSFERASE SUBUNIT ALG13"/>
    <property type="match status" value="1"/>
</dbReference>